<organism evidence="1">
    <name type="scientific">Corethrella appendiculata</name>
    <dbReference type="NCBI Taxonomy" id="1370023"/>
    <lineage>
        <taxon>Eukaryota</taxon>
        <taxon>Metazoa</taxon>
        <taxon>Ecdysozoa</taxon>
        <taxon>Arthropoda</taxon>
        <taxon>Hexapoda</taxon>
        <taxon>Insecta</taxon>
        <taxon>Pterygota</taxon>
        <taxon>Neoptera</taxon>
        <taxon>Endopterygota</taxon>
        <taxon>Diptera</taxon>
        <taxon>Nematocera</taxon>
        <taxon>Culicoidea</taxon>
        <taxon>Chaoboridae</taxon>
        <taxon>Corethrella</taxon>
    </lineage>
</organism>
<sequence length="407" mass="46852">EVWQKIADQKLDLNYNFDEIFQQSIKASKCRGRVNRRKNRKLIKKNKNVEIEEKKPEAGLVENNEIELQVVADDDVAVNNSDRDDSEADEYDDRECITEDLQIHSFPIRNEKELKIIQRILRTGKSADKKYIQMAIKQSFIASTIASELKKIDNLISQNFLKVNCRGTMGTVALKFGVFYDELKEIWEKLANEDGISDYNFEGIFRKALAAAKARGRLNTSNKRKRGEFDEFESEDESIGNVEDEQVNVIKSHTGNDANDDKNANISGEHVSENLENCLPIQSTEALNVIRKALVFGKPTDVNFIRRSIEQSFIASAIPAELRKIDRLINPEFLLDNFKGQSSMIGVKMNIFFTELKDIWQKMAKQDRDFGYNFDEIFKKAISSAKVRARSTRLNQVKRIREQSETF</sequence>
<proteinExistence type="evidence at transcript level"/>
<dbReference type="AlphaFoldDB" id="U5EL35"/>
<accession>U5EL35</accession>
<protein>
    <submittedName>
        <fullName evidence="1">Uncharacterized protein</fullName>
    </submittedName>
</protein>
<feature type="non-terminal residue" evidence="1">
    <location>
        <position position="1"/>
    </location>
</feature>
<reference evidence="1" key="1">
    <citation type="journal article" date="2014" name="Insect Biochem. Mol. Biol.">
        <title>An insight into the sialome of the frog biting fly, Corethrella appendiculata.</title>
        <authorList>
            <person name="Ribeiro J.M.C."/>
            <person name="Chagas A.C."/>
            <person name="Pham V.M."/>
            <person name="Lounibos L.P."/>
            <person name="Calvo E."/>
        </authorList>
    </citation>
    <scope>NUCLEOTIDE SEQUENCE</scope>
    <source>
        <tissue evidence="1">Salivary glands</tissue>
    </source>
</reference>
<evidence type="ECO:0000313" key="1">
    <source>
        <dbReference type="EMBL" id="JAB54881.1"/>
    </source>
</evidence>
<name>U5EL35_9DIPT</name>
<dbReference type="EMBL" id="GANO01004990">
    <property type="protein sequence ID" value="JAB54881.1"/>
    <property type="molecule type" value="mRNA"/>
</dbReference>